<feature type="compositionally biased region" description="Polar residues" evidence="1">
    <location>
        <begin position="71"/>
        <end position="89"/>
    </location>
</feature>
<accession>A0AAV7VFM8</accession>
<feature type="compositionally biased region" description="Acidic residues" evidence="1">
    <location>
        <begin position="52"/>
        <end position="66"/>
    </location>
</feature>
<feature type="compositionally biased region" description="Pro residues" evidence="1">
    <location>
        <begin position="97"/>
        <end position="108"/>
    </location>
</feature>
<gene>
    <name evidence="2" type="ORF">NDU88_004243</name>
</gene>
<protein>
    <submittedName>
        <fullName evidence="2">Uncharacterized protein</fullName>
    </submittedName>
</protein>
<keyword evidence="3" id="KW-1185">Reference proteome</keyword>
<comment type="caution">
    <text evidence="2">The sequence shown here is derived from an EMBL/GenBank/DDBJ whole genome shotgun (WGS) entry which is preliminary data.</text>
</comment>
<proteinExistence type="predicted"/>
<sequence length="181" mass="19710">MENRGRRQRRGTAPKNKGRHQEAVERPTEEGIPANVSGEEVPALSSPPSEEAPSDDSDSGLQDLEDLPGPSGTTGQPVTQAQSQTTTEPPYQDITPQHPPSVPKPLPPGHVNQQCAHLYREPRPHLIPKTIRDLGSVAVGTPFTEQRHRPTGKLGGLLCTRGRTGPGNLLSRRHSLRSWTR</sequence>
<name>A0AAV7VFM8_PLEWA</name>
<feature type="region of interest" description="Disordered" evidence="1">
    <location>
        <begin position="1"/>
        <end position="112"/>
    </location>
</feature>
<dbReference type="AlphaFoldDB" id="A0AAV7VFM8"/>
<feature type="compositionally biased region" description="Basic residues" evidence="1">
    <location>
        <begin position="1"/>
        <end position="18"/>
    </location>
</feature>
<reference evidence="2" key="1">
    <citation type="journal article" date="2022" name="bioRxiv">
        <title>Sequencing and chromosome-scale assembly of the giantPleurodeles waltlgenome.</title>
        <authorList>
            <person name="Brown T."/>
            <person name="Elewa A."/>
            <person name="Iarovenko S."/>
            <person name="Subramanian E."/>
            <person name="Araus A.J."/>
            <person name="Petzold A."/>
            <person name="Susuki M."/>
            <person name="Suzuki K.-i.T."/>
            <person name="Hayashi T."/>
            <person name="Toyoda A."/>
            <person name="Oliveira C."/>
            <person name="Osipova E."/>
            <person name="Leigh N.D."/>
            <person name="Simon A."/>
            <person name="Yun M.H."/>
        </authorList>
    </citation>
    <scope>NUCLEOTIDE SEQUENCE</scope>
    <source>
        <strain evidence="2">20211129_DDA</strain>
        <tissue evidence="2">Liver</tissue>
    </source>
</reference>
<evidence type="ECO:0000313" key="3">
    <source>
        <dbReference type="Proteomes" id="UP001066276"/>
    </source>
</evidence>
<feature type="compositionally biased region" description="Basic and acidic residues" evidence="1">
    <location>
        <begin position="19"/>
        <end position="29"/>
    </location>
</feature>
<dbReference type="EMBL" id="JANPWB010000003">
    <property type="protein sequence ID" value="KAJ1200419.1"/>
    <property type="molecule type" value="Genomic_DNA"/>
</dbReference>
<feature type="compositionally biased region" description="Low complexity" evidence="1">
    <location>
        <begin position="39"/>
        <end position="51"/>
    </location>
</feature>
<organism evidence="2 3">
    <name type="scientific">Pleurodeles waltl</name>
    <name type="common">Iberian ribbed newt</name>
    <dbReference type="NCBI Taxonomy" id="8319"/>
    <lineage>
        <taxon>Eukaryota</taxon>
        <taxon>Metazoa</taxon>
        <taxon>Chordata</taxon>
        <taxon>Craniata</taxon>
        <taxon>Vertebrata</taxon>
        <taxon>Euteleostomi</taxon>
        <taxon>Amphibia</taxon>
        <taxon>Batrachia</taxon>
        <taxon>Caudata</taxon>
        <taxon>Salamandroidea</taxon>
        <taxon>Salamandridae</taxon>
        <taxon>Pleurodelinae</taxon>
        <taxon>Pleurodeles</taxon>
    </lineage>
</organism>
<evidence type="ECO:0000313" key="2">
    <source>
        <dbReference type="EMBL" id="KAJ1200419.1"/>
    </source>
</evidence>
<dbReference type="Proteomes" id="UP001066276">
    <property type="component" value="Chromosome 2_1"/>
</dbReference>
<evidence type="ECO:0000256" key="1">
    <source>
        <dbReference type="SAM" id="MobiDB-lite"/>
    </source>
</evidence>